<reference evidence="1 2" key="1">
    <citation type="submission" date="2023-05" db="EMBL/GenBank/DDBJ databases">
        <title>A 100% complete, gapless, phased diploid assembly of the Scenedesmus obliquus UTEX 3031 genome.</title>
        <authorList>
            <person name="Biondi T.C."/>
            <person name="Hanschen E.R."/>
            <person name="Kwon T."/>
            <person name="Eng W."/>
            <person name="Kruse C.P.S."/>
            <person name="Koehler S.I."/>
            <person name="Kunde Y."/>
            <person name="Gleasner C.D."/>
            <person name="You Mak K.T."/>
            <person name="Polle J."/>
            <person name="Hovde B.T."/>
            <person name="Starkenburg S.R."/>
        </authorList>
    </citation>
    <scope>NUCLEOTIDE SEQUENCE [LARGE SCALE GENOMIC DNA]</scope>
    <source>
        <strain evidence="1 2">DOE0152z</strain>
    </source>
</reference>
<proteinExistence type="predicted"/>
<sequence>MARKRTSIIPAGQQPLRVVTLDSQQEQPTGAEFVTHRASKGSSAYVSKPEHTAAAAAAAGDRTSLLLPGCPRPY</sequence>
<evidence type="ECO:0000313" key="2">
    <source>
        <dbReference type="Proteomes" id="UP001244341"/>
    </source>
</evidence>
<evidence type="ECO:0000313" key="1">
    <source>
        <dbReference type="EMBL" id="WIA13318.1"/>
    </source>
</evidence>
<dbReference type="EMBL" id="CP126211">
    <property type="protein sequence ID" value="WIA13318.1"/>
    <property type="molecule type" value="Genomic_DNA"/>
</dbReference>
<gene>
    <name evidence="1" type="ORF">OEZ85_006901</name>
</gene>
<name>A0ABY8TW00_TETOB</name>
<accession>A0ABY8TW00</accession>
<keyword evidence="2" id="KW-1185">Reference proteome</keyword>
<protein>
    <submittedName>
        <fullName evidence="1">Uncharacterized protein</fullName>
    </submittedName>
</protein>
<dbReference type="Proteomes" id="UP001244341">
    <property type="component" value="Chromosome 4b"/>
</dbReference>
<organism evidence="1 2">
    <name type="scientific">Tetradesmus obliquus</name>
    <name type="common">Green alga</name>
    <name type="synonym">Acutodesmus obliquus</name>
    <dbReference type="NCBI Taxonomy" id="3088"/>
    <lineage>
        <taxon>Eukaryota</taxon>
        <taxon>Viridiplantae</taxon>
        <taxon>Chlorophyta</taxon>
        <taxon>core chlorophytes</taxon>
        <taxon>Chlorophyceae</taxon>
        <taxon>CS clade</taxon>
        <taxon>Sphaeropleales</taxon>
        <taxon>Scenedesmaceae</taxon>
        <taxon>Tetradesmus</taxon>
    </lineage>
</organism>